<dbReference type="PANTHER" id="PTHR38042:SF1">
    <property type="entry name" value="UROPORPHYRINOGEN-III SYNTHASE, CHLOROPLASTIC"/>
    <property type="match status" value="1"/>
</dbReference>
<comment type="similarity">
    <text evidence="2 9">Belongs to the uroporphyrinogen-III synthase family.</text>
</comment>
<evidence type="ECO:0000256" key="2">
    <source>
        <dbReference type="ARBA" id="ARBA00008133"/>
    </source>
</evidence>
<feature type="domain" description="Tetrapyrrole biosynthesis uroporphyrinogen III synthase" evidence="10">
    <location>
        <begin position="29"/>
        <end position="244"/>
    </location>
</feature>
<evidence type="ECO:0000256" key="8">
    <source>
        <dbReference type="ARBA" id="ARBA00048617"/>
    </source>
</evidence>
<dbReference type="PANTHER" id="PTHR38042">
    <property type="entry name" value="UROPORPHYRINOGEN-III SYNTHASE, CHLOROPLASTIC"/>
    <property type="match status" value="1"/>
</dbReference>
<reference evidence="11" key="1">
    <citation type="submission" date="2021-02" db="EMBL/GenBank/DDBJ databases">
        <title>Skermanella TT6 skin isolate.</title>
        <authorList>
            <person name="Lee K."/>
            <person name="Ganzorig M."/>
        </authorList>
    </citation>
    <scope>NUCLEOTIDE SEQUENCE</scope>
    <source>
        <strain evidence="11">TT6</strain>
    </source>
</reference>
<dbReference type="Pfam" id="PF02602">
    <property type="entry name" value="HEM4"/>
    <property type="match status" value="1"/>
</dbReference>
<evidence type="ECO:0000256" key="4">
    <source>
        <dbReference type="ARBA" id="ARBA00023239"/>
    </source>
</evidence>
<dbReference type="RefSeq" id="WP_201076066.1">
    <property type="nucleotide sequence ID" value="NZ_CP067420.1"/>
</dbReference>
<accession>A0ABX7B974</accession>
<organism evidence="11 12">
    <name type="scientific">Skermanella cutis</name>
    <dbReference type="NCBI Taxonomy" id="2775420"/>
    <lineage>
        <taxon>Bacteria</taxon>
        <taxon>Pseudomonadati</taxon>
        <taxon>Pseudomonadota</taxon>
        <taxon>Alphaproteobacteria</taxon>
        <taxon>Rhodospirillales</taxon>
        <taxon>Azospirillaceae</taxon>
        <taxon>Skermanella</taxon>
    </lineage>
</organism>
<evidence type="ECO:0000256" key="6">
    <source>
        <dbReference type="ARBA" id="ARBA00037589"/>
    </source>
</evidence>
<dbReference type="InterPro" id="IPR003754">
    <property type="entry name" value="4pyrrol_synth_uPrphyn_synth"/>
</dbReference>
<keyword evidence="12" id="KW-1185">Reference proteome</keyword>
<evidence type="ECO:0000259" key="10">
    <source>
        <dbReference type="Pfam" id="PF02602"/>
    </source>
</evidence>
<dbReference type="InterPro" id="IPR039793">
    <property type="entry name" value="UROS/Hem4"/>
</dbReference>
<comment type="catalytic activity">
    <reaction evidence="8 9">
        <text>hydroxymethylbilane = uroporphyrinogen III + H2O</text>
        <dbReference type="Rhea" id="RHEA:18965"/>
        <dbReference type="ChEBI" id="CHEBI:15377"/>
        <dbReference type="ChEBI" id="CHEBI:57308"/>
        <dbReference type="ChEBI" id="CHEBI:57845"/>
        <dbReference type="EC" id="4.2.1.75"/>
    </reaction>
</comment>
<keyword evidence="4 9" id="KW-0456">Lyase</keyword>
<evidence type="ECO:0000256" key="3">
    <source>
        <dbReference type="ARBA" id="ARBA00013109"/>
    </source>
</evidence>
<evidence type="ECO:0000256" key="9">
    <source>
        <dbReference type="RuleBase" id="RU366031"/>
    </source>
</evidence>
<comment type="pathway">
    <text evidence="1 9">Porphyrin-containing compound metabolism; protoporphyrin-IX biosynthesis; coproporphyrinogen-III from 5-aminolevulinate: step 3/4.</text>
</comment>
<evidence type="ECO:0000256" key="7">
    <source>
        <dbReference type="ARBA" id="ARBA00040167"/>
    </source>
</evidence>
<protein>
    <recommendedName>
        <fullName evidence="7 9">Uroporphyrinogen-III synthase</fullName>
        <ecNumber evidence="3 9">4.2.1.75</ecNumber>
    </recommendedName>
</protein>
<name>A0ABX7B974_9PROT</name>
<evidence type="ECO:0000313" key="11">
    <source>
        <dbReference type="EMBL" id="QQP89626.1"/>
    </source>
</evidence>
<dbReference type="SUPFAM" id="SSF69618">
    <property type="entry name" value="HemD-like"/>
    <property type="match status" value="1"/>
</dbReference>
<evidence type="ECO:0000313" key="12">
    <source>
        <dbReference type="Proteomes" id="UP000595197"/>
    </source>
</evidence>
<evidence type="ECO:0000256" key="1">
    <source>
        <dbReference type="ARBA" id="ARBA00004772"/>
    </source>
</evidence>
<evidence type="ECO:0000256" key="5">
    <source>
        <dbReference type="ARBA" id="ARBA00023244"/>
    </source>
</evidence>
<sequence length="257" mass="27100">MTGQPQRTGPFPAGPRRILITRPREDSEALAAELRGRGFEPVIQPLLEIRYLPGPPLELDGVQAILFTSANGVRATAARTARRDLPALAVGDATARCAREAGFVRVESARGDVGSLARLVADRLDPAAGRLYHAAGSAVAGDLAGDLGRAGFSVERQVLYAAEPVTELPPGTVEALYAGTIDAVLFFSPRTAQSFVKVVQKAGLADRLGEILAFCLSEAVGTAVRTVGWRDILIACRPDQAALLDLIAPARTLSQPD</sequence>
<dbReference type="Proteomes" id="UP000595197">
    <property type="component" value="Chromosome"/>
</dbReference>
<dbReference type="CDD" id="cd06578">
    <property type="entry name" value="HemD"/>
    <property type="match status" value="1"/>
</dbReference>
<dbReference type="Gene3D" id="3.40.50.10090">
    <property type="match status" value="2"/>
</dbReference>
<comment type="function">
    <text evidence="6 9">Catalyzes cyclization of the linear tetrapyrrole, hydroxymethylbilane, to the macrocyclic uroporphyrinogen III.</text>
</comment>
<proteinExistence type="inferred from homology"/>
<keyword evidence="5 9" id="KW-0627">Porphyrin biosynthesis</keyword>
<dbReference type="EMBL" id="CP067420">
    <property type="protein sequence ID" value="QQP89626.1"/>
    <property type="molecule type" value="Genomic_DNA"/>
</dbReference>
<gene>
    <name evidence="11" type="ORF">IGS68_27290</name>
</gene>
<dbReference type="InterPro" id="IPR036108">
    <property type="entry name" value="4pyrrol_syn_uPrphyn_synt_sf"/>
</dbReference>
<dbReference type="EC" id="4.2.1.75" evidence="3 9"/>